<proteinExistence type="inferred from homology"/>
<evidence type="ECO:0000313" key="8">
    <source>
        <dbReference type="EMBL" id="GAA5816683.1"/>
    </source>
</evidence>
<comment type="caution">
    <text evidence="8">The sequence shown here is derived from an EMBL/GenBank/DDBJ whole genome shotgun (WGS) entry which is preliminary data.</text>
</comment>
<dbReference type="Pfam" id="PF00625">
    <property type="entry name" value="Guanylate_kin"/>
    <property type="match status" value="1"/>
</dbReference>
<evidence type="ECO:0000256" key="6">
    <source>
        <dbReference type="ARBA" id="ARBA00022840"/>
    </source>
</evidence>
<name>A0ABP9ZC45_9FUNG</name>
<comment type="similarity">
    <text evidence="1">Belongs to the guanylate kinase family.</text>
</comment>
<keyword evidence="4" id="KW-0547">Nucleotide-binding</keyword>
<accession>A0ABP9ZC45</accession>
<dbReference type="SUPFAM" id="SSF52540">
    <property type="entry name" value="P-loop containing nucleoside triphosphate hydrolases"/>
    <property type="match status" value="1"/>
</dbReference>
<evidence type="ECO:0000256" key="3">
    <source>
        <dbReference type="ARBA" id="ARBA00022679"/>
    </source>
</evidence>
<evidence type="ECO:0000256" key="4">
    <source>
        <dbReference type="ARBA" id="ARBA00022741"/>
    </source>
</evidence>
<feature type="domain" description="Guanylate kinase-like" evidence="7">
    <location>
        <begin position="5"/>
        <end position="197"/>
    </location>
</feature>
<protein>
    <recommendedName>
        <fullName evidence="2">guanylate kinase</fullName>
        <ecNumber evidence="2">2.7.4.8</ecNumber>
    </recommendedName>
</protein>
<dbReference type="PANTHER" id="PTHR23117">
    <property type="entry name" value="GUANYLATE KINASE-RELATED"/>
    <property type="match status" value="1"/>
</dbReference>
<dbReference type="CDD" id="cd00071">
    <property type="entry name" value="GMPK"/>
    <property type="match status" value="1"/>
</dbReference>
<dbReference type="InterPro" id="IPR027417">
    <property type="entry name" value="P-loop_NTPase"/>
</dbReference>
<evidence type="ECO:0000256" key="5">
    <source>
        <dbReference type="ARBA" id="ARBA00022777"/>
    </source>
</evidence>
<gene>
    <name evidence="8" type="ORF">MFLAVUS_010215</name>
</gene>
<dbReference type="InterPro" id="IPR017665">
    <property type="entry name" value="Guanylate_kinase"/>
</dbReference>
<keyword evidence="6" id="KW-0067">ATP-binding</keyword>
<reference evidence="8 9" key="1">
    <citation type="submission" date="2024-04" db="EMBL/GenBank/DDBJ databases">
        <title>genome sequences of Mucor flavus KT1a and Helicostylum pulchrum KT1b strains isolated from the surface of a dry-aged beef.</title>
        <authorList>
            <person name="Toyotome T."/>
            <person name="Hosono M."/>
            <person name="Torimaru M."/>
            <person name="Fukuda K."/>
            <person name="Mikami N."/>
        </authorList>
    </citation>
    <scope>NUCLEOTIDE SEQUENCE [LARGE SCALE GENOMIC DNA]</scope>
    <source>
        <strain evidence="8 9">KT1a</strain>
    </source>
</reference>
<evidence type="ECO:0000256" key="2">
    <source>
        <dbReference type="ARBA" id="ARBA00012961"/>
    </source>
</evidence>
<keyword evidence="9" id="KW-1185">Reference proteome</keyword>
<organism evidence="8 9">
    <name type="scientific">Mucor flavus</name>
    <dbReference type="NCBI Taxonomy" id="439312"/>
    <lineage>
        <taxon>Eukaryota</taxon>
        <taxon>Fungi</taxon>
        <taxon>Fungi incertae sedis</taxon>
        <taxon>Mucoromycota</taxon>
        <taxon>Mucoromycotina</taxon>
        <taxon>Mucoromycetes</taxon>
        <taxon>Mucorales</taxon>
        <taxon>Mucorineae</taxon>
        <taxon>Mucoraceae</taxon>
        <taxon>Mucor</taxon>
    </lineage>
</organism>
<dbReference type="PROSITE" id="PS00856">
    <property type="entry name" value="GUANYLATE_KINASE_1"/>
    <property type="match status" value="1"/>
</dbReference>
<dbReference type="InterPro" id="IPR020590">
    <property type="entry name" value="Guanylate_kinase_CS"/>
</dbReference>
<sequence>MQTASKIFVISGPSGSGKSTLLKRLFSEYPTTFGFSISQYMEIDQNHLDTTRKPRPGEVNGKDYHFVEKSDMEKEVEAGKFIESATFSGNMYGTSIKSVEDVVEAGKVCMLDIDMQGVQSVKKTQLNPKYIFVQPPSLETLEQRLRGRGTEKEEAVLARLDASKKELEYGALPGAYDHVIINDDLETAYNSLKNAIFV</sequence>
<evidence type="ECO:0000313" key="9">
    <source>
        <dbReference type="Proteomes" id="UP001473302"/>
    </source>
</evidence>
<dbReference type="Proteomes" id="UP001473302">
    <property type="component" value="Unassembled WGS sequence"/>
</dbReference>
<dbReference type="NCBIfam" id="TIGR03263">
    <property type="entry name" value="guanyl_kin"/>
    <property type="match status" value="1"/>
</dbReference>
<dbReference type="EC" id="2.7.4.8" evidence="2"/>
<dbReference type="PROSITE" id="PS50052">
    <property type="entry name" value="GUANYLATE_KINASE_2"/>
    <property type="match status" value="1"/>
</dbReference>
<dbReference type="PANTHER" id="PTHR23117:SF13">
    <property type="entry name" value="GUANYLATE KINASE"/>
    <property type="match status" value="1"/>
</dbReference>
<keyword evidence="3" id="KW-0808">Transferase</keyword>
<dbReference type="InterPro" id="IPR008144">
    <property type="entry name" value="Guanylate_kin-like_dom"/>
</dbReference>
<dbReference type="InterPro" id="IPR008145">
    <property type="entry name" value="GK/Ca_channel_bsu"/>
</dbReference>
<evidence type="ECO:0000256" key="1">
    <source>
        <dbReference type="ARBA" id="ARBA00005790"/>
    </source>
</evidence>
<keyword evidence="5" id="KW-0418">Kinase</keyword>
<evidence type="ECO:0000259" key="7">
    <source>
        <dbReference type="PROSITE" id="PS50052"/>
    </source>
</evidence>
<dbReference type="EMBL" id="BAABUK010000034">
    <property type="protein sequence ID" value="GAA5816683.1"/>
    <property type="molecule type" value="Genomic_DNA"/>
</dbReference>
<dbReference type="Gene3D" id="3.40.50.300">
    <property type="entry name" value="P-loop containing nucleotide triphosphate hydrolases"/>
    <property type="match status" value="1"/>
</dbReference>
<dbReference type="SMART" id="SM00072">
    <property type="entry name" value="GuKc"/>
    <property type="match status" value="1"/>
</dbReference>